<evidence type="ECO:0000259" key="2">
    <source>
        <dbReference type="PROSITE" id="PS51898"/>
    </source>
</evidence>
<dbReference type="PROSITE" id="PS51898">
    <property type="entry name" value="TYR_RECOMBINASE"/>
    <property type="match status" value="1"/>
</dbReference>
<keyword evidence="1" id="KW-0233">DNA recombination</keyword>
<accession>A0ABQ1BL23</accession>
<dbReference type="Gene3D" id="1.10.443.10">
    <property type="entry name" value="Intergrase catalytic core"/>
    <property type="match status" value="1"/>
</dbReference>
<dbReference type="InterPro" id="IPR002104">
    <property type="entry name" value="Integrase_catalytic"/>
</dbReference>
<dbReference type="SUPFAM" id="SSF56349">
    <property type="entry name" value="DNA breaking-rejoining enzymes"/>
    <property type="match status" value="1"/>
</dbReference>
<name>A0ABQ1BL23_9MYCO</name>
<dbReference type="EMBL" id="BLKU01000003">
    <property type="protein sequence ID" value="GFG63964.1"/>
    <property type="molecule type" value="Genomic_DNA"/>
</dbReference>
<evidence type="ECO:0000313" key="3">
    <source>
        <dbReference type="EMBL" id="GFG63964.1"/>
    </source>
</evidence>
<keyword evidence="4" id="KW-1185">Reference proteome</keyword>
<feature type="domain" description="Tyr recombinase" evidence="2">
    <location>
        <begin position="1"/>
        <end position="93"/>
    </location>
</feature>
<comment type="caution">
    <text evidence="3">The sequence shown here is derived from an EMBL/GenBank/DDBJ whole genome shotgun (WGS) entry which is preliminary data.</text>
</comment>
<dbReference type="Pfam" id="PF00589">
    <property type="entry name" value="Phage_integrase"/>
    <property type="match status" value="1"/>
</dbReference>
<proteinExistence type="predicted"/>
<organism evidence="3 4">
    <name type="scientific">Mycobacterium kubicae</name>
    <dbReference type="NCBI Taxonomy" id="120959"/>
    <lineage>
        <taxon>Bacteria</taxon>
        <taxon>Bacillati</taxon>
        <taxon>Actinomycetota</taxon>
        <taxon>Actinomycetes</taxon>
        <taxon>Mycobacteriales</taxon>
        <taxon>Mycobacteriaceae</taxon>
        <taxon>Mycobacterium</taxon>
        <taxon>Mycobacterium simiae complex</taxon>
    </lineage>
</organism>
<dbReference type="CDD" id="cd00397">
    <property type="entry name" value="DNA_BRE_C"/>
    <property type="match status" value="1"/>
</dbReference>
<gene>
    <name evidence="3" type="ORF">MKUB_14540</name>
</gene>
<evidence type="ECO:0000256" key="1">
    <source>
        <dbReference type="ARBA" id="ARBA00023172"/>
    </source>
</evidence>
<evidence type="ECO:0000313" key="4">
    <source>
        <dbReference type="Proteomes" id="UP000465306"/>
    </source>
</evidence>
<protein>
    <recommendedName>
        <fullName evidence="2">Tyr recombinase domain-containing protein</fullName>
    </recommendedName>
</protein>
<dbReference type="Proteomes" id="UP000465306">
    <property type="component" value="Unassembled WGS sequence"/>
</dbReference>
<sequence length="207" mass="23135">MLTDFLFTRHGRRLGYTRLRNGLLTAAESAGLHRPDGGVLMVTPHQLRHTWATELANAGMSLQALMSLLGHVTPQMTIRYATLASPTLRAAYDEAMGKMRRQFTLTPVGKPILPDKVGWLHSEMLKTRVAHGYCARHESAGACPYANICETCDNYVTAPEFRDTLTDQLADVQALRTDAECRGWTDEAARHDRVAHALTDHLQRLDR</sequence>
<dbReference type="InterPro" id="IPR011010">
    <property type="entry name" value="DNA_brk_join_enz"/>
</dbReference>
<dbReference type="InterPro" id="IPR013762">
    <property type="entry name" value="Integrase-like_cat_sf"/>
</dbReference>
<reference evidence="3 4" key="1">
    <citation type="journal article" date="2019" name="Emerg. Microbes Infect.">
        <title>Comprehensive subspecies identification of 175 nontuberculous mycobacteria species based on 7547 genomic profiles.</title>
        <authorList>
            <person name="Matsumoto Y."/>
            <person name="Kinjo T."/>
            <person name="Motooka D."/>
            <person name="Nabeya D."/>
            <person name="Jung N."/>
            <person name="Uechi K."/>
            <person name="Horii T."/>
            <person name="Iida T."/>
            <person name="Fujita J."/>
            <person name="Nakamura S."/>
        </authorList>
    </citation>
    <scope>NUCLEOTIDE SEQUENCE [LARGE SCALE GENOMIC DNA]</scope>
    <source>
        <strain evidence="3 4">JCM 13573</strain>
    </source>
</reference>